<keyword evidence="1" id="KW-1133">Transmembrane helix</keyword>
<accession>A0AAN1SG53</accession>
<reference evidence="2 3" key="1">
    <citation type="submission" date="2011-01" db="EMBL/GenBank/DDBJ databases">
        <title>Whole genome sequence of Tetragenococcus halophilus NBRC 12172.</title>
        <authorList>
            <person name="Nakazawa H."/>
            <person name="Omata S."/>
            <person name="Koga C."/>
            <person name="Watanabe Y."/>
            <person name="Katano Y."/>
            <person name="Ito N."/>
            <person name="Tsukatani N."/>
            <person name="Ankai A."/>
            <person name="Oguchi A."/>
            <person name="Fukui S."/>
            <person name="Yashiro I."/>
            <person name="Kamata S."/>
            <person name="Hashimoto Y."/>
            <person name="Yamazaki J."/>
            <person name="Taguchi H."/>
            <person name="Tanaka A."/>
            <person name="Koyama T."/>
            <person name="Ichige A."/>
            <person name="Hanya Y."/>
            <person name="Tanikawa S."/>
            <person name="Yamazaki S."/>
            <person name="Fujita N."/>
        </authorList>
    </citation>
    <scope>NUCLEOTIDE SEQUENCE [LARGE SCALE GENOMIC DNA]</scope>
    <source>
        <strain evidence="3">DSM 20338 / JCM 20259 / NCIMB 9735 / NBRC 12172</strain>
    </source>
</reference>
<dbReference type="RefSeq" id="WP_014124440.1">
    <property type="nucleotide sequence ID" value="NC_016052.1"/>
</dbReference>
<evidence type="ECO:0000256" key="1">
    <source>
        <dbReference type="SAM" id="Phobius"/>
    </source>
</evidence>
<feature type="transmembrane region" description="Helical" evidence="1">
    <location>
        <begin position="6"/>
        <end position="24"/>
    </location>
</feature>
<organism evidence="2 3">
    <name type="scientific">Tetragenococcus halophilus (strain DSM 20338 / JCM 20259 / NCIMB 9735 / NBRC 12172)</name>
    <name type="common">Pediococcus halophilus</name>
    <dbReference type="NCBI Taxonomy" id="945021"/>
    <lineage>
        <taxon>Bacteria</taxon>
        <taxon>Bacillati</taxon>
        <taxon>Bacillota</taxon>
        <taxon>Bacilli</taxon>
        <taxon>Lactobacillales</taxon>
        <taxon>Enterococcaceae</taxon>
        <taxon>Tetragenococcus</taxon>
    </lineage>
</organism>
<dbReference type="EMBL" id="AP012046">
    <property type="protein sequence ID" value="BAK94380.1"/>
    <property type="molecule type" value="Genomic_DNA"/>
</dbReference>
<sequence length="94" mass="11136">MPLSMTDLLIVLITVFGGVGLQIWLSTRKHFWWGLVLPLLSLGYSIYMVPQVSFYPEMNTYFKMGMYIQQNMLTIALLVIYGICQWRLYQKHRR</sequence>
<name>A0AAN1SG53_TETHN</name>
<protein>
    <submittedName>
        <fullName evidence="2">Uncharacterized protein</fullName>
    </submittedName>
</protein>
<keyword evidence="1" id="KW-0812">Transmembrane</keyword>
<evidence type="ECO:0000313" key="3">
    <source>
        <dbReference type="Proteomes" id="UP000002663"/>
    </source>
</evidence>
<dbReference type="AlphaFoldDB" id="A0AAN1SG53"/>
<feature type="transmembrane region" description="Helical" evidence="1">
    <location>
        <begin position="31"/>
        <end position="50"/>
    </location>
</feature>
<evidence type="ECO:0000313" key="2">
    <source>
        <dbReference type="EMBL" id="BAK94380.1"/>
    </source>
</evidence>
<keyword evidence="1" id="KW-0472">Membrane</keyword>
<gene>
    <name evidence="2" type="ordered locus">TEH_10530</name>
</gene>
<dbReference type="GeneID" id="64053691"/>
<dbReference type="KEGG" id="thl:TEH_10530"/>
<feature type="transmembrane region" description="Helical" evidence="1">
    <location>
        <begin position="70"/>
        <end position="89"/>
    </location>
</feature>
<dbReference type="Proteomes" id="UP000002663">
    <property type="component" value="Chromosome"/>
</dbReference>
<proteinExistence type="predicted"/>